<sequence length="56" mass="6610">FSLKDRQQVETVTIDMHEPYMTLIKKLFPNAKIIIDRFHIVQLLNRALNSIRVAVM</sequence>
<accession>G5JIR0</accession>
<evidence type="ECO:0000259" key="1">
    <source>
        <dbReference type="Pfam" id="PF01610"/>
    </source>
</evidence>
<evidence type="ECO:0000313" key="3">
    <source>
        <dbReference type="Proteomes" id="UP000005413"/>
    </source>
</evidence>
<dbReference type="InterPro" id="IPR047951">
    <property type="entry name" value="Transpos_ISL3"/>
</dbReference>
<dbReference type="PANTHER" id="PTHR33498">
    <property type="entry name" value="TRANSPOSASE FOR INSERTION SEQUENCE ELEMENT IS1557"/>
    <property type="match status" value="1"/>
</dbReference>
<keyword evidence="3" id="KW-1185">Reference proteome</keyword>
<organism evidence="2 3">
    <name type="scientific">Staphylococcus simiae CCM 7213 = CCUG 51256</name>
    <dbReference type="NCBI Taxonomy" id="911238"/>
    <lineage>
        <taxon>Bacteria</taxon>
        <taxon>Bacillati</taxon>
        <taxon>Bacillota</taxon>
        <taxon>Bacilli</taxon>
        <taxon>Bacillales</taxon>
        <taxon>Staphylococcaceae</taxon>
        <taxon>Staphylococcus</taxon>
    </lineage>
</organism>
<proteinExistence type="predicted"/>
<reference evidence="2 3" key="1">
    <citation type="journal article" date="2012" name="BMC Genomics">
        <title>Comparative genomic analysis of the genus Staphylococcus including Staphylococcus aureus and its newly described sister species Staphylococcus simiae.</title>
        <authorList>
            <person name="Suzuki H."/>
            <person name="Lefebure T."/>
            <person name="Pavinski Bitar P."/>
            <person name="Stanhope M.J."/>
        </authorList>
    </citation>
    <scope>NUCLEOTIDE SEQUENCE [LARGE SCALE GENOMIC DNA]</scope>
    <source>
        <strain evidence="2 3">CCM 7213</strain>
    </source>
</reference>
<dbReference type="AlphaFoldDB" id="G5JIR0"/>
<dbReference type="InterPro" id="IPR002560">
    <property type="entry name" value="Transposase_DDE"/>
</dbReference>
<dbReference type="PANTHER" id="PTHR33498:SF1">
    <property type="entry name" value="TRANSPOSASE FOR INSERTION SEQUENCE ELEMENT IS1557"/>
    <property type="match status" value="1"/>
</dbReference>
<evidence type="ECO:0000313" key="2">
    <source>
        <dbReference type="EMBL" id="EHJ07926.1"/>
    </source>
</evidence>
<name>G5JIR0_9STAP</name>
<dbReference type="Pfam" id="PF01610">
    <property type="entry name" value="DDE_Tnp_ISL3"/>
    <property type="match status" value="1"/>
</dbReference>
<dbReference type="Proteomes" id="UP000005413">
    <property type="component" value="Unassembled WGS sequence"/>
</dbReference>
<gene>
    <name evidence="2" type="ORF">SS7213T_06741</name>
</gene>
<dbReference type="EMBL" id="AEUN01000413">
    <property type="protein sequence ID" value="EHJ07926.1"/>
    <property type="molecule type" value="Genomic_DNA"/>
</dbReference>
<feature type="domain" description="Transposase IS204/IS1001/IS1096/IS1165 DDE" evidence="1">
    <location>
        <begin position="4"/>
        <end position="55"/>
    </location>
</feature>
<feature type="non-terminal residue" evidence="2">
    <location>
        <position position="1"/>
    </location>
</feature>
<feature type="non-terminal residue" evidence="2">
    <location>
        <position position="56"/>
    </location>
</feature>
<protein>
    <submittedName>
        <fullName evidence="2">Transposase</fullName>
    </submittedName>
</protein>
<comment type="caution">
    <text evidence="2">The sequence shown here is derived from an EMBL/GenBank/DDBJ whole genome shotgun (WGS) entry which is preliminary data.</text>
</comment>